<gene>
    <name evidence="2" type="ORF">SAMN05661109_01565</name>
</gene>
<dbReference type="GO" id="GO:0006284">
    <property type="term" value="P:base-excision repair"/>
    <property type="evidence" value="ECO:0007669"/>
    <property type="project" value="InterPro"/>
</dbReference>
<organism evidence="2 3">
    <name type="scientific">Corynebacterium cystitidis DSM 20524</name>
    <dbReference type="NCBI Taxonomy" id="1121357"/>
    <lineage>
        <taxon>Bacteria</taxon>
        <taxon>Bacillati</taxon>
        <taxon>Actinomycetota</taxon>
        <taxon>Actinomycetes</taxon>
        <taxon>Mycobacteriales</taxon>
        <taxon>Corynebacteriaceae</taxon>
        <taxon>Corynebacterium</taxon>
    </lineage>
</organism>
<name>A0A1H9TUU1_9CORY</name>
<evidence type="ECO:0000256" key="1">
    <source>
        <dbReference type="PIRSR" id="PIRSR605019-1"/>
    </source>
</evidence>
<dbReference type="InterPro" id="IPR005019">
    <property type="entry name" value="Adenine_glyco"/>
</dbReference>
<dbReference type="InterPro" id="IPR052891">
    <property type="entry name" value="DNA-3mA_glycosylase"/>
</dbReference>
<keyword evidence="1" id="KW-0479">Metal-binding</keyword>
<dbReference type="EMBL" id="FOGQ01000006">
    <property type="protein sequence ID" value="SES00859.1"/>
    <property type="molecule type" value="Genomic_DNA"/>
</dbReference>
<evidence type="ECO:0000313" key="3">
    <source>
        <dbReference type="Proteomes" id="UP000198929"/>
    </source>
</evidence>
<protein>
    <submittedName>
        <fullName evidence="2">DNA-3-methyladenine glycosylase I</fullName>
    </submittedName>
</protein>
<evidence type="ECO:0000313" key="2">
    <source>
        <dbReference type="EMBL" id="SES00859.1"/>
    </source>
</evidence>
<dbReference type="PANTHER" id="PTHR30037:SF4">
    <property type="entry name" value="DNA-3-METHYLADENINE GLYCOSYLASE I"/>
    <property type="match status" value="1"/>
</dbReference>
<dbReference type="GO" id="GO:0046872">
    <property type="term" value="F:metal ion binding"/>
    <property type="evidence" value="ECO:0007669"/>
    <property type="project" value="UniProtKB-KW"/>
</dbReference>
<dbReference type="Proteomes" id="UP000198929">
    <property type="component" value="Unassembled WGS sequence"/>
</dbReference>
<proteinExistence type="predicted"/>
<sequence length="218" mass="24255">MEDTTISTESNTEMSTVNSADTGLIIGTDGKARPRWATASDMLRTYYDTEWGMPVRTEQGVYERLCLEGFQAGLSWQLVLRKRDALREYFHGFDPDRVASMGGIEDALNDDRLIRNRLKLQAVITNARATLALRDDPEVDGGLAEFIWSFQPKSTPQPRTLDEVPTTSDESVAMARALKEKGFKFVGPTTCFALMEAIGIVDTHLVGSWRRGSSGVWA</sequence>
<accession>A0A1H9TUU1</accession>
<reference evidence="3" key="1">
    <citation type="submission" date="2016-10" db="EMBL/GenBank/DDBJ databases">
        <authorList>
            <person name="Varghese N."/>
            <person name="Submissions S."/>
        </authorList>
    </citation>
    <scope>NUCLEOTIDE SEQUENCE [LARGE SCALE GENOMIC DNA]</scope>
    <source>
        <strain evidence="3">DSM 20524</strain>
    </source>
</reference>
<dbReference type="PANTHER" id="PTHR30037">
    <property type="entry name" value="DNA-3-METHYLADENINE GLYCOSYLASE 1"/>
    <property type="match status" value="1"/>
</dbReference>
<dbReference type="SUPFAM" id="SSF48150">
    <property type="entry name" value="DNA-glycosylase"/>
    <property type="match status" value="1"/>
</dbReference>
<dbReference type="RefSeq" id="WP_256232235.1">
    <property type="nucleotide sequence ID" value="NZ_CP047199.1"/>
</dbReference>
<dbReference type="AlphaFoldDB" id="A0A1H9TUU1"/>
<dbReference type="Gene3D" id="1.10.340.30">
    <property type="entry name" value="Hypothetical protein, domain 2"/>
    <property type="match status" value="1"/>
</dbReference>
<dbReference type="STRING" id="1121357.SAMN05661109_01565"/>
<feature type="binding site" evidence="1">
    <location>
        <position position="204"/>
    </location>
    <ligand>
        <name>Zn(2+)</name>
        <dbReference type="ChEBI" id="CHEBI:29105"/>
    </ligand>
</feature>
<dbReference type="InterPro" id="IPR011257">
    <property type="entry name" value="DNA_glycosylase"/>
</dbReference>
<dbReference type="Pfam" id="PF03352">
    <property type="entry name" value="Adenine_glyco"/>
    <property type="match status" value="1"/>
</dbReference>
<dbReference type="GO" id="GO:0008725">
    <property type="term" value="F:DNA-3-methyladenine glycosylase activity"/>
    <property type="evidence" value="ECO:0007669"/>
    <property type="project" value="InterPro"/>
</dbReference>
<keyword evidence="3" id="KW-1185">Reference proteome</keyword>
<keyword evidence="1" id="KW-0862">Zinc</keyword>